<accession>A0ABR4QG64</accession>
<evidence type="ECO:0000256" key="1">
    <source>
        <dbReference type="SAM" id="MobiDB-lite"/>
    </source>
</evidence>
<reference evidence="3 4" key="1">
    <citation type="journal article" date="2022" name="Front. Cell. Infect. Microbiol.">
        <title>The Genomes of Two Strains of Taenia crassiceps the Animal Model for the Study of Human Cysticercosis.</title>
        <authorList>
            <person name="Bobes R.J."/>
            <person name="Estrada K."/>
            <person name="Rios-Valencia D.G."/>
            <person name="Calderon-Gallegos A."/>
            <person name="de la Torre P."/>
            <person name="Carrero J.C."/>
            <person name="Sanchez-Flores A."/>
            <person name="Laclette J.P."/>
        </authorList>
    </citation>
    <scope>NUCLEOTIDE SEQUENCE [LARGE SCALE GENOMIC DNA]</scope>
    <source>
        <strain evidence="3">WFUcys</strain>
    </source>
</reference>
<keyword evidence="2" id="KW-0812">Transmembrane</keyword>
<evidence type="ECO:0000256" key="2">
    <source>
        <dbReference type="SAM" id="Phobius"/>
    </source>
</evidence>
<comment type="caution">
    <text evidence="3">The sequence shown here is derived from an EMBL/GenBank/DDBJ whole genome shotgun (WGS) entry which is preliminary data.</text>
</comment>
<evidence type="ECO:0000313" key="4">
    <source>
        <dbReference type="Proteomes" id="UP001651158"/>
    </source>
</evidence>
<sequence>MDSLVELVLKALGYYVLTGIVFLVCIVGIGVVLLMVYKGYCILKTATFARPGNSKRKKKMARRRRQEEVDSSNRPTSSPVPPQETVDDGRGLVEATSLEQITTAAEDGNEEGGGDSNVGTNVNPPEDVSGGETPDSEPQMNHPVVELYPKSKTLKKKEREKHKSSGHSVGHSSHHHAQSVIDSDRLAMILELENEANATKMEYKQQLVQLRLARGEESALNKDLYECQVQDARLKREIPDAAVQYERAMGFVGRKAGQIGGLKERFEREKLSVERKDMELRRLCDAISLTLKDILNCQQDVIPYPGDPVAQLDAIGRAVSAMMRERTCKTIENGGEVQQ</sequence>
<keyword evidence="4" id="KW-1185">Reference proteome</keyword>
<protein>
    <submittedName>
        <fullName evidence="3">Uncharacterized protein</fullName>
    </submittedName>
</protein>
<feature type="compositionally biased region" description="Basic residues" evidence="1">
    <location>
        <begin position="53"/>
        <end position="64"/>
    </location>
</feature>
<evidence type="ECO:0000313" key="3">
    <source>
        <dbReference type="EMBL" id="KAL5108430.1"/>
    </source>
</evidence>
<organism evidence="3 4">
    <name type="scientific">Taenia crassiceps</name>
    <dbReference type="NCBI Taxonomy" id="6207"/>
    <lineage>
        <taxon>Eukaryota</taxon>
        <taxon>Metazoa</taxon>
        <taxon>Spiralia</taxon>
        <taxon>Lophotrochozoa</taxon>
        <taxon>Platyhelminthes</taxon>
        <taxon>Cestoda</taxon>
        <taxon>Eucestoda</taxon>
        <taxon>Cyclophyllidea</taxon>
        <taxon>Taeniidae</taxon>
        <taxon>Taenia</taxon>
    </lineage>
</organism>
<feature type="transmembrane region" description="Helical" evidence="2">
    <location>
        <begin position="12"/>
        <end position="37"/>
    </location>
</feature>
<feature type="region of interest" description="Disordered" evidence="1">
    <location>
        <begin position="53"/>
        <end position="89"/>
    </location>
</feature>
<keyword evidence="2" id="KW-0472">Membrane</keyword>
<dbReference type="EMBL" id="JAKROA010000003">
    <property type="protein sequence ID" value="KAL5108430.1"/>
    <property type="molecule type" value="Genomic_DNA"/>
</dbReference>
<name>A0ABR4QG64_9CEST</name>
<feature type="region of interest" description="Disordered" evidence="1">
    <location>
        <begin position="105"/>
        <end position="179"/>
    </location>
</feature>
<dbReference type="Proteomes" id="UP001651158">
    <property type="component" value="Unassembled WGS sequence"/>
</dbReference>
<keyword evidence="2" id="KW-1133">Transmembrane helix</keyword>
<gene>
    <name evidence="3" type="ORF">TcWFU_001015</name>
</gene>
<feature type="compositionally biased region" description="Basic residues" evidence="1">
    <location>
        <begin position="152"/>
        <end position="165"/>
    </location>
</feature>
<proteinExistence type="predicted"/>